<proteinExistence type="predicted"/>
<evidence type="ECO:0000256" key="3">
    <source>
        <dbReference type="ARBA" id="ARBA00022692"/>
    </source>
</evidence>
<reference evidence="7" key="1">
    <citation type="submission" date="2020-02" db="EMBL/GenBank/DDBJ databases">
        <authorList>
            <person name="Meier V. D."/>
        </authorList>
    </citation>
    <scope>NUCLEOTIDE SEQUENCE</scope>
    <source>
        <strain evidence="7">AVDCRST_MAG01</strain>
    </source>
</reference>
<evidence type="ECO:0000256" key="1">
    <source>
        <dbReference type="ARBA" id="ARBA00004651"/>
    </source>
</evidence>
<evidence type="ECO:0000313" key="7">
    <source>
        <dbReference type="EMBL" id="CAA9398206.1"/>
    </source>
</evidence>
<protein>
    <submittedName>
        <fullName evidence="7">Uncharacterized protein</fullName>
    </submittedName>
</protein>
<dbReference type="PIRSF" id="PIRSF035875">
    <property type="entry name" value="RNase_BN"/>
    <property type="match status" value="1"/>
</dbReference>
<feature type="transmembrane region" description="Helical" evidence="6">
    <location>
        <begin position="100"/>
        <end position="120"/>
    </location>
</feature>
<feature type="transmembrane region" description="Helical" evidence="6">
    <location>
        <begin position="216"/>
        <end position="237"/>
    </location>
</feature>
<dbReference type="AlphaFoldDB" id="A0A6J4NZF3"/>
<accession>A0A6J4NZF3</accession>
<name>A0A6J4NZF3_9ACTN</name>
<organism evidence="7">
    <name type="scientific">uncultured Rubrobacteraceae bacterium</name>
    <dbReference type="NCBI Taxonomy" id="349277"/>
    <lineage>
        <taxon>Bacteria</taxon>
        <taxon>Bacillati</taxon>
        <taxon>Actinomycetota</taxon>
        <taxon>Rubrobacteria</taxon>
        <taxon>Rubrobacterales</taxon>
        <taxon>Rubrobacteraceae</taxon>
        <taxon>environmental samples</taxon>
    </lineage>
</organism>
<evidence type="ECO:0000256" key="6">
    <source>
        <dbReference type="SAM" id="Phobius"/>
    </source>
</evidence>
<dbReference type="EMBL" id="CADCUW010000133">
    <property type="protein sequence ID" value="CAA9398206.1"/>
    <property type="molecule type" value="Genomic_DNA"/>
</dbReference>
<keyword evidence="3 6" id="KW-0812">Transmembrane</keyword>
<feature type="transmembrane region" description="Helical" evidence="6">
    <location>
        <begin position="249"/>
        <end position="270"/>
    </location>
</feature>
<feature type="transmembrane region" description="Helical" evidence="6">
    <location>
        <begin position="29"/>
        <end position="59"/>
    </location>
</feature>
<gene>
    <name evidence="7" type="ORF">AVDCRST_MAG01-01-849</name>
</gene>
<feature type="transmembrane region" description="Helical" evidence="6">
    <location>
        <begin position="141"/>
        <end position="163"/>
    </location>
</feature>
<dbReference type="GO" id="GO:0005886">
    <property type="term" value="C:plasma membrane"/>
    <property type="evidence" value="ECO:0007669"/>
    <property type="project" value="UniProtKB-SubCell"/>
</dbReference>
<dbReference type="Pfam" id="PF03631">
    <property type="entry name" value="Virul_fac_BrkB"/>
    <property type="match status" value="1"/>
</dbReference>
<comment type="subcellular location">
    <subcellularLocation>
        <location evidence="1">Cell membrane</location>
        <topology evidence="1">Multi-pass membrane protein</topology>
    </subcellularLocation>
</comment>
<keyword evidence="2" id="KW-1003">Cell membrane</keyword>
<keyword evidence="5 6" id="KW-0472">Membrane</keyword>
<sequence>MRDFFSDLRDIAGPGALARLLLKVRENDLLGLAGQLTYFFLLSFFPFLIFLVALAGLVLDDPESAVRRLIGESAGFLPREAADLLAAYLDRTLRGTGSGVLVFGIITTLWMGSAASISITKAANRAYGLTETRPFWKLRGTSILLALGFTLLMATLALIAFEVEVFVQGLGGPMESLLPIWSVARWGVAFVVVTATLSILYYLAPDARVPFKWITPGGFAATVLMFVASAALSFYASRLGNYDRIYGQLGAVIVFMLWLYAMGLMVLVGVEINAVLARRAEEKKGVELVQ</sequence>
<evidence type="ECO:0000256" key="2">
    <source>
        <dbReference type="ARBA" id="ARBA00022475"/>
    </source>
</evidence>
<keyword evidence="4 6" id="KW-1133">Transmembrane helix</keyword>
<dbReference type="PANTHER" id="PTHR30213:SF0">
    <property type="entry name" value="UPF0761 MEMBRANE PROTEIN YIHY"/>
    <property type="match status" value="1"/>
</dbReference>
<evidence type="ECO:0000256" key="5">
    <source>
        <dbReference type="ARBA" id="ARBA00023136"/>
    </source>
</evidence>
<dbReference type="NCBIfam" id="TIGR00765">
    <property type="entry name" value="yihY_not_rbn"/>
    <property type="match status" value="1"/>
</dbReference>
<dbReference type="PANTHER" id="PTHR30213">
    <property type="entry name" value="INNER MEMBRANE PROTEIN YHJD"/>
    <property type="match status" value="1"/>
</dbReference>
<feature type="transmembrane region" description="Helical" evidence="6">
    <location>
        <begin position="183"/>
        <end position="204"/>
    </location>
</feature>
<dbReference type="InterPro" id="IPR017039">
    <property type="entry name" value="Virul_fac_BrkB"/>
</dbReference>
<evidence type="ECO:0000256" key="4">
    <source>
        <dbReference type="ARBA" id="ARBA00022989"/>
    </source>
</evidence>